<reference evidence="2" key="1">
    <citation type="submission" date="2023-03" db="EMBL/GenBank/DDBJ databases">
        <title>Massive genome expansion in bonnet fungi (Mycena s.s.) driven by repeated elements and novel gene families across ecological guilds.</title>
        <authorList>
            <consortium name="Lawrence Berkeley National Laboratory"/>
            <person name="Harder C.B."/>
            <person name="Miyauchi S."/>
            <person name="Viragh M."/>
            <person name="Kuo A."/>
            <person name="Thoen E."/>
            <person name="Andreopoulos B."/>
            <person name="Lu D."/>
            <person name="Skrede I."/>
            <person name="Drula E."/>
            <person name="Henrissat B."/>
            <person name="Morin E."/>
            <person name="Kohler A."/>
            <person name="Barry K."/>
            <person name="LaButti K."/>
            <person name="Morin E."/>
            <person name="Salamov A."/>
            <person name="Lipzen A."/>
            <person name="Mereny Z."/>
            <person name="Hegedus B."/>
            <person name="Baldrian P."/>
            <person name="Stursova M."/>
            <person name="Weitz H."/>
            <person name="Taylor A."/>
            <person name="Grigoriev I.V."/>
            <person name="Nagy L.G."/>
            <person name="Martin F."/>
            <person name="Kauserud H."/>
        </authorList>
    </citation>
    <scope>NUCLEOTIDE SEQUENCE</scope>
    <source>
        <strain evidence="2">CBHHK182m</strain>
    </source>
</reference>
<proteinExistence type="predicted"/>
<name>A0AAD7IAT8_9AGAR</name>
<accession>A0AAD7IAT8</accession>
<protein>
    <submittedName>
        <fullName evidence="2">Uncharacterized protein</fullName>
    </submittedName>
</protein>
<feature type="compositionally biased region" description="Basic and acidic residues" evidence="1">
    <location>
        <begin position="256"/>
        <end position="266"/>
    </location>
</feature>
<feature type="region of interest" description="Disordered" evidence="1">
    <location>
        <begin position="221"/>
        <end position="266"/>
    </location>
</feature>
<feature type="region of interest" description="Disordered" evidence="1">
    <location>
        <begin position="60"/>
        <end position="94"/>
    </location>
</feature>
<gene>
    <name evidence="2" type="ORF">B0H16DRAFT_1759318</name>
</gene>
<dbReference type="Proteomes" id="UP001215598">
    <property type="component" value="Unassembled WGS sequence"/>
</dbReference>
<feature type="region of interest" description="Disordered" evidence="1">
    <location>
        <begin position="363"/>
        <end position="396"/>
    </location>
</feature>
<dbReference type="EMBL" id="JARKIB010000109">
    <property type="protein sequence ID" value="KAJ7738955.1"/>
    <property type="molecule type" value="Genomic_DNA"/>
</dbReference>
<feature type="compositionally biased region" description="Polar residues" evidence="1">
    <location>
        <begin position="229"/>
        <end position="247"/>
    </location>
</feature>
<comment type="caution">
    <text evidence="2">The sequence shown here is derived from an EMBL/GenBank/DDBJ whole genome shotgun (WGS) entry which is preliminary data.</text>
</comment>
<organism evidence="2 3">
    <name type="scientific">Mycena metata</name>
    <dbReference type="NCBI Taxonomy" id="1033252"/>
    <lineage>
        <taxon>Eukaryota</taxon>
        <taxon>Fungi</taxon>
        <taxon>Dikarya</taxon>
        <taxon>Basidiomycota</taxon>
        <taxon>Agaricomycotina</taxon>
        <taxon>Agaricomycetes</taxon>
        <taxon>Agaricomycetidae</taxon>
        <taxon>Agaricales</taxon>
        <taxon>Marasmiineae</taxon>
        <taxon>Mycenaceae</taxon>
        <taxon>Mycena</taxon>
    </lineage>
</organism>
<evidence type="ECO:0000313" key="2">
    <source>
        <dbReference type="EMBL" id="KAJ7738955.1"/>
    </source>
</evidence>
<evidence type="ECO:0000313" key="3">
    <source>
        <dbReference type="Proteomes" id="UP001215598"/>
    </source>
</evidence>
<keyword evidence="3" id="KW-1185">Reference proteome</keyword>
<sequence>MVNLPKVTTAKPLAERAVFNSAILADAVRVIETQVAKNTGDVANLTTEVRLRPGNLYGVQLTGSRSLSPEEQKRGNPDAQEPRSPAASDGANSEVMGRIEEIEFQAETTRNDLNARILALKRTSTSLPPGITAAELQQATVQRFTAITKDLHLLNEELYTQGTKAAKVGAALAKRLDALEEANALLHVRNGAQRQTLDALHATIARLEVAVAPPLMLRPRSPKGVPFTRRSNSPATTYPLSYPSTTMLRGRAPSPQEEHRAKRARTTEEKAFISFGPLPESAETDIKHFELHLRTAIPRFILQALYEVHRDPAYTAHLPITVVSREVAQDLINQWGRHSVRGYETIKMTEMLADKGGQLAQVAQSAGVRNDHGGQSSSRTPQGRAPQLYSEPSRRY</sequence>
<dbReference type="AlphaFoldDB" id="A0AAD7IAT8"/>
<evidence type="ECO:0000256" key="1">
    <source>
        <dbReference type="SAM" id="MobiDB-lite"/>
    </source>
</evidence>